<feature type="region of interest" description="Disordered" evidence="1">
    <location>
        <begin position="386"/>
        <end position="406"/>
    </location>
</feature>
<protein>
    <submittedName>
        <fullName evidence="2">Uncharacterized protein</fullName>
    </submittedName>
</protein>
<keyword evidence="3" id="KW-1185">Reference proteome</keyword>
<feature type="compositionally biased region" description="Polar residues" evidence="1">
    <location>
        <begin position="187"/>
        <end position="196"/>
    </location>
</feature>
<dbReference type="Proteomes" id="UP000799423">
    <property type="component" value="Unassembled WGS sequence"/>
</dbReference>
<reference evidence="2" key="1">
    <citation type="submission" date="2020-01" db="EMBL/GenBank/DDBJ databases">
        <authorList>
            <consortium name="DOE Joint Genome Institute"/>
            <person name="Haridas S."/>
            <person name="Albert R."/>
            <person name="Binder M."/>
            <person name="Bloem J."/>
            <person name="Labutti K."/>
            <person name="Salamov A."/>
            <person name="Andreopoulos B."/>
            <person name="Baker S.E."/>
            <person name="Barry K."/>
            <person name="Bills G."/>
            <person name="Bluhm B.H."/>
            <person name="Cannon C."/>
            <person name="Castanera R."/>
            <person name="Culley D.E."/>
            <person name="Daum C."/>
            <person name="Ezra D."/>
            <person name="Gonzalez J.B."/>
            <person name="Henrissat B."/>
            <person name="Kuo A."/>
            <person name="Liang C."/>
            <person name="Lipzen A."/>
            <person name="Lutzoni F."/>
            <person name="Magnuson J."/>
            <person name="Mondo S."/>
            <person name="Nolan M."/>
            <person name="Ohm R."/>
            <person name="Pangilinan J."/>
            <person name="Park H.-J."/>
            <person name="Ramirez L."/>
            <person name="Alfaro M."/>
            <person name="Sun H."/>
            <person name="Tritt A."/>
            <person name="Yoshinaga Y."/>
            <person name="Zwiers L.-H."/>
            <person name="Turgeon B.G."/>
            <person name="Goodwin S.B."/>
            <person name="Spatafora J.W."/>
            <person name="Crous P.W."/>
            <person name="Grigoriev I.V."/>
        </authorList>
    </citation>
    <scope>NUCLEOTIDE SEQUENCE</scope>
    <source>
        <strain evidence="2">IPT5</strain>
    </source>
</reference>
<feature type="compositionally biased region" description="Basic and acidic residues" evidence="1">
    <location>
        <begin position="42"/>
        <end position="53"/>
    </location>
</feature>
<proteinExistence type="predicted"/>
<evidence type="ECO:0000256" key="1">
    <source>
        <dbReference type="SAM" id="MobiDB-lite"/>
    </source>
</evidence>
<organism evidence="2 3">
    <name type="scientific">Plenodomus tracheiphilus IPT5</name>
    <dbReference type="NCBI Taxonomy" id="1408161"/>
    <lineage>
        <taxon>Eukaryota</taxon>
        <taxon>Fungi</taxon>
        <taxon>Dikarya</taxon>
        <taxon>Ascomycota</taxon>
        <taxon>Pezizomycotina</taxon>
        <taxon>Dothideomycetes</taxon>
        <taxon>Pleosporomycetidae</taxon>
        <taxon>Pleosporales</taxon>
        <taxon>Pleosporineae</taxon>
        <taxon>Leptosphaeriaceae</taxon>
        <taxon>Plenodomus</taxon>
    </lineage>
</organism>
<accession>A0A6A7BHJ0</accession>
<name>A0A6A7BHJ0_9PLEO</name>
<sequence>MPPHGLYQMPRHHASGQALLSTRPVFNSMDFDRVSPEPITDTDSHRTSSEKGDKVKKKKKKRSLDTKGDKHKMRASSTPATPAVVTTPAASSSKAKKDKDKKSERDAGALMTSTQKRKRQSTAQADAPVTNGNGQNQTGLLNGARFLEGLKSSLGGLSTSFGNSPSIVKSADRSSKKQKKTSRKSEGTPTAIQATKPNREIVGDITGMKTEKKKNTAPNDLNVTSYAKTPKPVSAAKLPAKTPVPVPGARLREASTPYQTPIPLPQKAPFRSTEPVAATPSQQTQDRAARAQSQVLVAETPPSQMSRSTTTVDKTPIPFKLSQTTITPTGRKKTKKGPTIDISPPESSAMHQVSSALSKASQAAKHMSSGKTLLTSSNLLQYKQALNDEPKPRPRGRSSSIAASTLSSDSNRSIVDMFTRINKPYTRSGAEYDPFTLPAPKSKSTKPHETHDEAPLQTFTTAYTTLQKTTNFTDEAEYLSHYTSYKTANDAAGPLPCLNKATGCNPKREQVLRLSKEDTDPSPMLTVTIASATRTTQVANAISACLDAERFLHLAVTARVPVPLGRIDGVWKLYCPDYSKTHIDMYNFGQRTLSISPQAGSTPTRSSTYTARLCIPPRSMAFSIATFDAPPHASFRHVRVKTVAEGYVFELVFLGNGYLKMWVDLQELLLGRRMGGKGGKGLKMEVWGVRVGAVQWVRVVDELEVEGRRLCRAYDGE</sequence>
<feature type="region of interest" description="Disordered" evidence="1">
    <location>
        <begin position="255"/>
        <end position="354"/>
    </location>
</feature>
<gene>
    <name evidence="2" type="ORF">T440DRAFT_542270</name>
</gene>
<feature type="compositionally biased region" description="Low complexity" evidence="1">
    <location>
        <begin position="75"/>
        <end position="93"/>
    </location>
</feature>
<feature type="region of interest" description="Disordered" evidence="1">
    <location>
        <begin position="153"/>
        <end position="226"/>
    </location>
</feature>
<evidence type="ECO:0000313" key="2">
    <source>
        <dbReference type="EMBL" id="KAF2854722.1"/>
    </source>
</evidence>
<feature type="compositionally biased region" description="Low complexity" evidence="1">
    <location>
        <begin position="153"/>
        <end position="162"/>
    </location>
</feature>
<dbReference type="AlphaFoldDB" id="A0A6A7BHJ0"/>
<feature type="compositionally biased region" description="Polar residues" evidence="1">
    <location>
        <begin position="279"/>
        <end position="313"/>
    </location>
</feature>
<evidence type="ECO:0000313" key="3">
    <source>
        <dbReference type="Proteomes" id="UP000799423"/>
    </source>
</evidence>
<dbReference type="EMBL" id="MU006292">
    <property type="protein sequence ID" value="KAF2854722.1"/>
    <property type="molecule type" value="Genomic_DNA"/>
</dbReference>
<dbReference type="OrthoDB" id="3685818at2759"/>
<feature type="compositionally biased region" description="Basic and acidic residues" evidence="1">
    <location>
        <begin position="95"/>
        <end position="107"/>
    </location>
</feature>
<feature type="compositionally biased region" description="Polar residues" evidence="1">
    <location>
        <begin position="216"/>
        <end position="226"/>
    </location>
</feature>
<feature type="region of interest" description="Disordered" evidence="1">
    <location>
        <begin position="1"/>
        <end position="140"/>
    </location>
</feature>
<feature type="region of interest" description="Disordered" evidence="1">
    <location>
        <begin position="429"/>
        <end position="452"/>
    </location>
</feature>
<feature type="compositionally biased region" description="Low complexity" evidence="1">
    <location>
        <begin position="130"/>
        <end position="140"/>
    </location>
</feature>